<keyword evidence="2" id="KW-0547">Nucleotide-binding</keyword>
<dbReference type="PANTHER" id="PTHR12241">
    <property type="entry name" value="TUBULIN POLYGLUTAMYLASE"/>
    <property type="match status" value="1"/>
</dbReference>
<accession>A0AAD1U9R7</accession>
<dbReference type="SUPFAM" id="SSF56059">
    <property type="entry name" value="Glutathione synthetase ATP-binding domain-like"/>
    <property type="match status" value="1"/>
</dbReference>
<gene>
    <name evidence="4" type="ORF">ECRASSUSDP1_LOCUS2905</name>
</gene>
<dbReference type="Pfam" id="PF03133">
    <property type="entry name" value="TTL"/>
    <property type="match status" value="1"/>
</dbReference>
<dbReference type="Gene3D" id="3.30.470.20">
    <property type="entry name" value="ATP-grasp fold, B domain"/>
    <property type="match status" value="1"/>
</dbReference>
<name>A0AAD1U9R7_EUPCR</name>
<sequence>MSVFTNRRKSDIIEKHQKKMVSRGRKTFVDHKTQSSGLGLPKISPSKKSKEILNNFYPKSLKLNRLKLASQASHTSTRSNYKSGIPPNSKQLKTMRAKKFIEDEEEEVFTINTKHSKLERYTLKDICLQNEWKEVKHTISGSLMWYIGPLRDIDIKILAYKKCYFNRYPKSNLICRKSRFHSIMRKYTRFFPDQFNFIPNTFILPDEFRQFCRTFNSNRERVYLAKPSMSKGGEGIFFVKSKRDVAKDPSKPTSLVVQEYIQNPLLLGKKFDLRIYLLVKGVKNLEAFVAMEGMARFCTEDYTDPLDALSNEEESKTNSLFSHLTNFTLNKENEKFKTSKDFKTKDEGSKRLLSTVLKSLKKEGADVESIKNQIRDIATKIVIAFQPFLVNTYHTEVGIEGESNQNCFHIFGFDILIDDNSKCWLMEVNSQPSMSYVQEQVVTDENGMPRTQKIPSEIDKYLKNVILKEALDLVIDKDLCNMKSFKTAANRGSKEGPVYVFEKVFPPSDTKKYSKFMIYNEIRVLFELLAGYKKPDNLTISQFQKLCNYPGMKKDTFKKPDYTMLYQSCKKRLSKNEMTLDGFTTALEHLACHIYPEVDSSYERLKTLVAHVISYASR</sequence>
<dbReference type="GO" id="GO:0036064">
    <property type="term" value="C:ciliary basal body"/>
    <property type="evidence" value="ECO:0007669"/>
    <property type="project" value="TreeGrafter"/>
</dbReference>
<dbReference type="AlphaFoldDB" id="A0AAD1U9R7"/>
<reference evidence="4" key="1">
    <citation type="submission" date="2023-07" db="EMBL/GenBank/DDBJ databases">
        <authorList>
            <consortium name="AG Swart"/>
            <person name="Singh M."/>
            <person name="Singh A."/>
            <person name="Seah K."/>
            <person name="Emmerich C."/>
        </authorList>
    </citation>
    <scope>NUCLEOTIDE SEQUENCE</scope>
    <source>
        <strain evidence="4">DP1</strain>
    </source>
</reference>
<dbReference type="PANTHER" id="PTHR12241:SF154">
    <property type="entry name" value="TUBULIN POLYGLUTAMYLASE TTLL11"/>
    <property type="match status" value="1"/>
</dbReference>
<evidence type="ECO:0008006" key="6">
    <source>
        <dbReference type="Google" id="ProtNLM"/>
    </source>
</evidence>
<dbReference type="PROSITE" id="PS51221">
    <property type="entry name" value="TTL"/>
    <property type="match status" value="1"/>
</dbReference>
<proteinExistence type="predicted"/>
<keyword evidence="3" id="KW-0067">ATP-binding</keyword>
<dbReference type="EMBL" id="CAMPGE010002783">
    <property type="protein sequence ID" value="CAI2361594.1"/>
    <property type="molecule type" value="Genomic_DNA"/>
</dbReference>
<dbReference type="GO" id="GO:0000226">
    <property type="term" value="P:microtubule cytoskeleton organization"/>
    <property type="evidence" value="ECO:0007669"/>
    <property type="project" value="TreeGrafter"/>
</dbReference>
<keyword evidence="1" id="KW-0436">Ligase</keyword>
<organism evidence="4 5">
    <name type="scientific">Euplotes crassus</name>
    <dbReference type="NCBI Taxonomy" id="5936"/>
    <lineage>
        <taxon>Eukaryota</taxon>
        <taxon>Sar</taxon>
        <taxon>Alveolata</taxon>
        <taxon>Ciliophora</taxon>
        <taxon>Intramacronucleata</taxon>
        <taxon>Spirotrichea</taxon>
        <taxon>Hypotrichia</taxon>
        <taxon>Euplotida</taxon>
        <taxon>Euplotidae</taxon>
        <taxon>Moneuplotes</taxon>
    </lineage>
</organism>
<evidence type="ECO:0000313" key="4">
    <source>
        <dbReference type="EMBL" id="CAI2361594.1"/>
    </source>
</evidence>
<evidence type="ECO:0000256" key="2">
    <source>
        <dbReference type="ARBA" id="ARBA00022741"/>
    </source>
</evidence>
<dbReference type="GO" id="GO:0070740">
    <property type="term" value="F:tubulin-glutamic acid ligase activity"/>
    <property type="evidence" value="ECO:0007669"/>
    <property type="project" value="TreeGrafter"/>
</dbReference>
<protein>
    <recommendedName>
        <fullName evidence="6">Tubulin-tyrosine ligase family protein</fullName>
    </recommendedName>
</protein>
<evidence type="ECO:0000256" key="1">
    <source>
        <dbReference type="ARBA" id="ARBA00022598"/>
    </source>
</evidence>
<evidence type="ECO:0000256" key="3">
    <source>
        <dbReference type="ARBA" id="ARBA00022840"/>
    </source>
</evidence>
<dbReference type="Proteomes" id="UP001295684">
    <property type="component" value="Unassembled WGS sequence"/>
</dbReference>
<comment type="caution">
    <text evidence="4">The sequence shown here is derived from an EMBL/GenBank/DDBJ whole genome shotgun (WGS) entry which is preliminary data.</text>
</comment>
<dbReference type="InterPro" id="IPR004344">
    <property type="entry name" value="TTL/TTLL_fam"/>
</dbReference>
<keyword evidence="5" id="KW-1185">Reference proteome</keyword>
<evidence type="ECO:0000313" key="5">
    <source>
        <dbReference type="Proteomes" id="UP001295684"/>
    </source>
</evidence>
<dbReference type="GO" id="GO:0015631">
    <property type="term" value="F:tubulin binding"/>
    <property type="evidence" value="ECO:0007669"/>
    <property type="project" value="TreeGrafter"/>
</dbReference>
<dbReference type="GO" id="GO:0005524">
    <property type="term" value="F:ATP binding"/>
    <property type="evidence" value="ECO:0007669"/>
    <property type="project" value="UniProtKB-KW"/>
</dbReference>